<dbReference type="Proteomes" id="UP000095229">
    <property type="component" value="Unassembled WGS sequence"/>
</dbReference>
<gene>
    <name evidence="1" type="ORF">lpari_00984</name>
</gene>
<dbReference type="AlphaFoldDB" id="A0A1E5JU14"/>
<dbReference type="OrthoDB" id="5648979at2"/>
<dbReference type="STRING" id="45071.Lpar_1059"/>
<sequence length="71" mass="8207">MRLRCVLTAGVGIVTKDLINWGCNRSFFFEHQKNPAKQLDKIEDVIVNKADPQNPIEEDDDRDYYNPLLDA</sequence>
<dbReference type="EMBL" id="LSOG01000034">
    <property type="protein sequence ID" value="OEH47960.1"/>
    <property type="molecule type" value="Genomic_DNA"/>
</dbReference>
<accession>A0A1E5JU14</accession>
<evidence type="ECO:0000313" key="1">
    <source>
        <dbReference type="EMBL" id="OEH47960.1"/>
    </source>
</evidence>
<organism evidence="1 2">
    <name type="scientific">Legionella parisiensis</name>
    <dbReference type="NCBI Taxonomy" id="45071"/>
    <lineage>
        <taxon>Bacteria</taxon>
        <taxon>Pseudomonadati</taxon>
        <taxon>Pseudomonadota</taxon>
        <taxon>Gammaproteobacteria</taxon>
        <taxon>Legionellales</taxon>
        <taxon>Legionellaceae</taxon>
        <taxon>Legionella</taxon>
    </lineage>
</organism>
<proteinExistence type="predicted"/>
<dbReference type="RefSeq" id="WP_058516947.1">
    <property type="nucleotide sequence ID" value="NZ_CAAAIE010000006.1"/>
</dbReference>
<evidence type="ECO:0000313" key="2">
    <source>
        <dbReference type="Proteomes" id="UP000095229"/>
    </source>
</evidence>
<dbReference type="PATRIC" id="fig|45071.6.peg.1138"/>
<protein>
    <submittedName>
        <fullName evidence="1">Uncharacterized protein</fullName>
    </submittedName>
</protein>
<reference evidence="1 2" key="1">
    <citation type="submission" date="2016-02" db="EMBL/GenBank/DDBJ databases">
        <title>Secondary metabolites in Legionella.</title>
        <authorList>
            <person name="Tobias N.J."/>
            <person name="Bode H.B."/>
        </authorList>
    </citation>
    <scope>NUCLEOTIDE SEQUENCE [LARGE SCALE GENOMIC DNA]</scope>
    <source>
        <strain evidence="1 2">DSM 19216</strain>
    </source>
</reference>
<keyword evidence="2" id="KW-1185">Reference proteome</keyword>
<comment type="caution">
    <text evidence="1">The sequence shown here is derived from an EMBL/GenBank/DDBJ whole genome shotgun (WGS) entry which is preliminary data.</text>
</comment>
<name>A0A1E5JU14_9GAMM</name>